<sequence>AVKVRSRVQRTSYKASEKLAVIQEAKKIGVLAASRRFDINHNRRVGAGRVSFYPAAEEELVRWLNELRQMGIAVTAGSIKMQMITILSTTCADKYPGASQQFHASRLKEKWRLWMSNGEFQLTKQGNLKRPSYGLICQWILEAWDDISAEMIIKSFKKCGISNELDGTENDLLYSSDKENSEIDNNEDLLEIVEEDSLSANELELED</sequence>
<proteinExistence type="predicted"/>
<feature type="non-terminal residue" evidence="1">
    <location>
        <position position="1"/>
    </location>
</feature>
<keyword evidence="2" id="KW-1185">Reference proteome</keyword>
<protein>
    <submittedName>
        <fullName evidence="1">27515_t:CDS:1</fullName>
    </submittedName>
</protein>
<accession>A0ABN7WZ52</accession>
<dbReference type="EMBL" id="CAJVQB010069017">
    <property type="protein sequence ID" value="CAG8842448.1"/>
    <property type="molecule type" value="Genomic_DNA"/>
</dbReference>
<comment type="caution">
    <text evidence="1">The sequence shown here is derived from an EMBL/GenBank/DDBJ whole genome shotgun (WGS) entry which is preliminary data.</text>
</comment>
<evidence type="ECO:0000313" key="2">
    <source>
        <dbReference type="Proteomes" id="UP000789901"/>
    </source>
</evidence>
<evidence type="ECO:0000313" key="1">
    <source>
        <dbReference type="EMBL" id="CAG8842448.1"/>
    </source>
</evidence>
<name>A0ABN7WZ52_GIGMA</name>
<gene>
    <name evidence="1" type="ORF">GMARGA_LOCUS35990</name>
</gene>
<reference evidence="1 2" key="1">
    <citation type="submission" date="2021-06" db="EMBL/GenBank/DDBJ databases">
        <authorList>
            <person name="Kallberg Y."/>
            <person name="Tangrot J."/>
            <person name="Rosling A."/>
        </authorList>
    </citation>
    <scope>NUCLEOTIDE SEQUENCE [LARGE SCALE GENOMIC DNA]</scope>
    <source>
        <strain evidence="1 2">120-4 pot B 10/14</strain>
    </source>
</reference>
<dbReference type="Proteomes" id="UP000789901">
    <property type="component" value="Unassembled WGS sequence"/>
</dbReference>
<organism evidence="1 2">
    <name type="scientific">Gigaspora margarita</name>
    <dbReference type="NCBI Taxonomy" id="4874"/>
    <lineage>
        <taxon>Eukaryota</taxon>
        <taxon>Fungi</taxon>
        <taxon>Fungi incertae sedis</taxon>
        <taxon>Mucoromycota</taxon>
        <taxon>Glomeromycotina</taxon>
        <taxon>Glomeromycetes</taxon>
        <taxon>Diversisporales</taxon>
        <taxon>Gigasporaceae</taxon>
        <taxon>Gigaspora</taxon>
    </lineage>
</organism>